<evidence type="ECO:0000313" key="6">
    <source>
        <dbReference type="EMBL" id="KTD07459.1"/>
    </source>
</evidence>
<keyword evidence="4" id="KW-0862">Zinc</keyword>
<keyword evidence="1" id="KW-0813">Transport</keyword>
<comment type="caution">
    <text evidence="6">The sequence shown here is derived from an EMBL/GenBank/DDBJ whole genome shotgun (WGS) entry which is preliminary data.</text>
</comment>
<sequence length="233" mass="27043">MKSSALIKERDHYEISQSINDNFESVQAEIRLLIKTCAQEIVPVWPLETFIACNPLQGFEARSFEEALTQGNLNRERQKRNVPLEEVNLQMIKWCGGFLDAGQGAIEMPHRDKGFYQGFLALAYYDKQLHRNKKELKHWIKNLPKTAEEAVHFCLEQLGVDVNRRVQFIKQTLQYLPGWAGYVKWRSEWKNIINPGEKPVTLTDFVAIRLVITCLMWPDAAQEKKKKKVVVSI</sequence>
<evidence type="ECO:0000256" key="3">
    <source>
        <dbReference type="ARBA" id="ARBA00022723"/>
    </source>
</evidence>
<keyword evidence="2" id="KW-1003">Cell membrane</keyword>
<dbReference type="STRING" id="455.Ljam_1654"/>
<accession>A0A0W0UHV7</accession>
<keyword evidence="5" id="KW-0472">Membrane</keyword>
<dbReference type="PANTHER" id="PTHR38344">
    <property type="entry name" value="UPF0753 PROTEIN AQ_863"/>
    <property type="match status" value="1"/>
</dbReference>
<gene>
    <name evidence="6" type="ORF">Ljam_1654</name>
</gene>
<name>A0A0W0UHV7_9GAMM</name>
<evidence type="ECO:0000256" key="4">
    <source>
        <dbReference type="ARBA" id="ARBA00022833"/>
    </source>
</evidence>
<dbReference type="Proteomes" id="UP000054715">
    <property type="component" value="Unassembled WGS sequence"/>
</dbReference>
<dbReference type="InterPro" id="IPR018752">
    <property type="entry name" value="DabA"/>
</dbReference>
<dbReference type="Pfam" id="PF10070">
    <property type="entry name" value="DabA"/>
    <property type="match status" value="2"/>
</dbReference>
<dbReference type="AlphaFoldDB" id="A0A0W0UHV7"/>
<evidence type="ECO:0000256" key="1">
    <source>
        <dbReference type="ARBA" id="ARBA00022448"/>
    </source>
</evidence>
<dbReference type="EMBL" id="LNYG01000013">
    <property type="protein sequence ID" value="KTD07459.1"/>
    <property type="molecule type" value="Genomic_DNA"/>
</dbReference>
<dbReference type="PATRIC" id="fig|455.5.peg.1745"/>
<dbReference type="RefSeq" id="WP_274519496.1">
    <property type="nucleotide sequence ID" value="NZ_CAAAJF010000008.1"/>
</dbReference>
<dbReference type="GO" id="GO:0046872">
    <property type="term" value="F:metal ion binding"/>
    <property type="evidence" value="ECO:0007669"/>
    <property type="project" value="UniProtKB-KW"/>
</dbReference>
<proteinExistence type="predicted"/>
<organism evidence="6 7">
    <name type="scientific">Legionella jamestowniensis</name>
    <dbReference type="NCBI Taxonomy" id="455"/>
    <lineage>
        <taxon>Bacteria</taxon>
        <taxon>Pseudomonadati</taxon>
        <taxon>Pseudomonadota</taxon>
        <taxon>Gammaproteobacteria</taxon>
        <taxon>Legionellales</taxon>
        <taxon>Legionellaceae</taxon>
        <taxon>Legionella</taxon>
    </lineage>
</organism>
<keyword evidence="3" id="KW-0479">Metal-binding</keyword>
<evidence type="ECO:0000256" key="2">
    <source>
        <dbReference type="ARBA" id="ARBA00022475"/>
    </source>
</evidence>
<evidence type="ECO:0000313" key="7">
    <source>
        <dbReference type="Proteomes" id="UP000054715"/>
    </source>
</evidence>
<protein>
    <submittedName>
        <fullName evidence="6">Uncharacterized protein</fullName>
    </submittedName>
</protein>
<dbReference type="PANTHER" id="PTHR38344:SF1">
    <property type="entry name" value="INORGANIC CARBON TRANSPORTER SUBUNIT DABA-RELATED"/>
    <property type="match status" value="1"/>
</dbReference>
<reference evidence="6 7" key="1">
    <citation type="submission" date="2015-11" db="EMBL/GenBank/DDBJ databases">
        <title>Genomic analysis of 38 Legionella species identifies large and diverse effector repertoires.</title>
        <authorList>
            <person name="Burstein D."/>
            <person name="Amaro F."/>
            <person name="Zusman T."/>
            <person name="Lifshitz Z."/>
            <person name="Cohen O."/>
            <person name="Gilbert J.A."/>
            <person name="Pupko T."/>
            <person name="Shuman H.A."/>
            <person name="Segal G."/>
        </authorList>
    </citation>
    <scope>NUCLEOTIDE SEQUENCE [LARGE SCALE GENOMIC DNA]</scope>
    <source>
        <strain evidence="6 7">JA-26-G1-E2</strain>
    </source>
</reference>
<evidence type="ECO:0000256" key="5">
    <source>
        <dbReference type="ARBA" id="ARBA00023136"/>
    </source>
</evidence>